<feature type="region of interest" description="Disordered" evidence="5">
    <location>
        <begin position="1"/>
        <end position="26"/>
    </location>
</feature>
<feature type="compositionally biased region" description="Low complexity" evidence="5">
    <location>
        <begin position="222"/>
        <end position="244"/>
    </location>
</feature>
<feature type="domain" description="F-box" evidence="6">
    <location>
        <begin position="135"/>
        <end position="181"/>
    </location>
</feature>
<feature type="compositionally biased region" description="Acidic residues" evidence="5">
    <location>
        <begin position="512"/>
        <end position="526"/>
    </location>
</feature>
<accession>A0ABR1F351</accession>
<dbReference type="PROSITE" id="PS00678">
    <property type="entry name" value="WD_REPEATS_1"/>
    <property type="match status" value="4"/>
</dbReference>
<dbReference type="InterPro" id="IPR051075">
    <property type="entry name" value="SCF_subunit_WD-repeat"/>
</dbReference>
<proteinExistence type="predicted"/>
<gene>
    <name evidence="7" type="ORF">BZA70DRAFT_188503</name>
</gene>
<feature type="repeat" description="WD" evidence="4">
    <location>
        <begin position="362"/>
        <end position="401"/>
    </location>
</feature>
<evidence type="ECO:0000259" key="6">
    <source>
        <dbReference type="PROSITE" id="PS50181"/>
    </source>
</evidence>
<feature type="compositionally biased region" description="Basic residues" evidence="5">
    <location>
        <begin position="575"/>
        <end position="584"/>
    </location>
</feature>
<dbReference type="Pfam" id="PF12937">
    <property type="entry name" value="F-box-like"/>
    <property type="match status" value="1"/>
</dbReference>
<dbReference type="Proteomes" id="UP001498771">
    <property type="component" value="Unassembled WGS sequence"/>
</dbReference>
<organism evidence="7 8">
    <name type="scientific">Myxozyma melibiosi</name>
    <dbReference type="NCBI Taxonomy" id="54550"/>
    <lineage>
        <taxon>Eukaryota</taxon>
        <taxon>Fungi</taxon>
        <taxon>Dikarya</taxon>
        <taxon>Ascomycota</taxon>
        <taxon>Saccharomycotina</taxon>
        <taxon>Lipomycetes</taxon>
        <taxon>Lipomycetales</taxon>
        <taxon>Lipomycetaceae</taxon>
        <taxon>Myxozyma</taxon>
    </lineage>
</organism>
<keyword evidence="2" id="KW-0677">Repeat</keyword>
<evidence type="ECO:0000256" key="5">
    <source>
        <dbReference type="SAM" id="MobiDB-lite"/>
    </source>
</evidence>
<evidence type="ECO:0000256" key="2">
    <source>
        <dbReference type="ARBA" id="ARBA00022737"/>
    </source>
</evidence>
<dbReference type="InterPro" id="IPR011047">
    <property type="entry name" value="Quinoprotein_ADH-like_sf"/>
</dbReference>
<dbReference type="InterPro" id="IPR015943">
    <property type="entry name" value="WD40/YVTN_repeat-like_dom_sf"/>
</dbReference>
<dbReference type="PRINTS" id="PR00320">
    <property type="entry name" value="GPROTEINBRPT"/>
</dbReference>
<dbReference type="PANTHER" id="PTHR19872">
    <property type="entry name" value="UBIQUITIN LIGASE SPECIFICITY FACTOR/HREP PROTEIN"/>
    <property type="match status" value="1"/>
</dbReference>
<sequence length="685" mass="77770">MAADDFSCPSQSDDPHDQHLRQQHQHSATVMAPYLTRHIPERLYPESHKEPRTFCYRHHPDFKCKRQADETNMEDLQRELESLPKQDQQAITHVWSIFSAAPTNERNLVLKGILSQCCSPQLSFVSSMLRDLIRIDFVSALPAEISFKILCYLDASSLCKAAQVSRKWRMLADDDIVWHRMCEQHIERKCLKCGWGLPLLEKRRLRESKRDIERRIEELSESTKPSSSSSASPSSDSSVTTGSKRSIDETDGGPSTTQTTIVEQINEIEQPAAKKAKGPDMSELTTQNVPAGRMTRPWKDVYSERLKVEQNWRRGRYQLKVFKGHTDGIMCLQFDHSVLITGSYDTTVRVWDIETGKLHRILTGHVRGVRTLMFDDSKLITGSMDRTIRIWNYRTGECVSTLRGHTDGVLSLHFDSELLASGSADNTIRVWNFREKSFMTLRGHTDWVNSVHIHSPTRMLFSASDDTTVRMWDLDLRQCVRVFGGGLQGSPNDQNHFGQVQCVLPVVIRQDDDEDENDEEDDDEDEQYHQHHQYQAPTEPVSQPGLVGGEYKEDANATKVEEDEAHSVSSPQNSRPRKNKRRKTLPYILTSSLDSTIKVWNTNTGECTRTLFGHIEGVWALAADTFRIVSGAHDRLVKVWDLQSGRCLHTFSGHSAPVACVGLSDSRLASGSDDGEVRLYSFGVE</sequence>
<evidence type="ECO:0000256" key="3">
    <source>
        <dbReference type="ARBA" id="ARBA00022786"/>
    </source>
</evidence>
<feature type="repeat" description="WD" evidence="4">
    <location>
        <begin position="402"/>
        <end position="441"/>
    </location>
</feature>
<evidence type="ECO:0000256" key="4">
    <source>
        <dbReference type="PROSITE-ProRule" id="PRU00221"/>
    </source>
</evidence>
<dbReference type="InterPro" id="IPR036322">
    <property type="entry name" value="WD40_repeat_dom_sf"/>
</dbReference>
<dbReference type="InterPro" id="IPR020472">
    <property type="entry name" value="WD40_PAC1"/>
</dbReference>
<evidence type="ECO:0000256" key="1">
    <source>
        <dbReference type="ARBA" id="ARBA00022574"/>
    </source>
</evidence>
<keyword evidence="1 4" id="KW-0853">WD repeat</keyword>
<dbReference type="InterPro" id="IPR001680">
    <property type="entry name" value="WD40_rpt"/>
</dbReference>
<feature type="region of interest" description="Disordered" evidence="5">
    <location>
        <begin position="216"/>
        <end position="259"/>
    </location>
</feature>
<dbReference type="RefSeq" id="XP_064767304.1">
    <property type="nucleotide sequence ID" value="XM_064910008.1"/>
</dbReference>
<protein>
    <submittedName>
        <fullName evidence="7">E3 ubiquitin ligase complex SCF subunit sconB</fullName>
    </submittedName>
</protein>
<dbReference type="CDD" id="cd00200">
    <property type="entry name" value="WD40"/>
    <property type="match status" value="1"/>
</dbReference>
<keyword evidence="3" id="KW-0833">Ubl conjugation pathway</keyword>
<feature type="repeat" description="WD" evidence="4">
    <location>
        <begin position="611"/>
        <end position="650"/>
    </location>
</feature>
<feature type="region of interest" description="Disordered" evidence="5">
    <location>
        <begin position="512"/>
        <end position="584"/>
    </location>
</feature>
<dbReference type="InterPro" id="IPR036047">
    <property type="entry name" value="F-box-like_dom_sf"/>
</dbReference>
<feature type="compositionally biased region" description="Basic and acidic residues" evidence="5">
    <location>
        <begin position="550"/>
        <end position="560"/>
    </location>
</feature>
<dbReference type="PROSITE" id="PS50294">
    <property type="entry name" value="WD_REPEATS_REGION"/>
    <property type="match status" value="5"/>
</dbReference>
<reference evidence="7 8" key="1">
    <citation type="submission" date="2024-03" db="EMBL/GenBank/DDBJ databases">
        <title>Genome-scale model development and genomic sequencing of the oleaginous clade Lipomyces.</title>
        <authorList>
            <consortium name="Lawrence Berkeley National Laboratory"/>
            <person name="Czajka J.J."/>
            <person name="Han Y."/>
            <person name="Kim J."/>
            <person name="Mondo S.J."/>
            <person name="Hofstad B.A."/>
            <person name="Robles A."/>
            <person name="Haridas S."/>
            <person name="Riley R."/>
            <person name="LaButti K."/>
            <person name="Pangilinan J."/>
            <person name="Andreopoulos W."/>
            <person name="Lipzen A."/>
            <person name="Yan J."/>
            <person name="Wang M."/>
            <person name="Ng V."/>
            <person name="Grigoriev I.V."/>
            <person name="Spatafora J.W."/>
            <person name="Magnuson J.K."/>
            <person name="Baker S.E."/>
            <person name="Pomraning K.R."/>
        </authorList>
    </citation>
    <scope>NUCLEOTIDE SEQUENCE [LARGE SCALE GENOMIC DNA]</scope>
    <source>
        <strain evidence="7 8">Phaff 52-87</strain>
    </source>
</reference>
<dbReference type="PANTHER" id="PTHR19872:SF9">
    <property type="entry name" value="UBIQUITIN-BINDING SDF UBIQUITIN LIGASE COMPLEX SUBUNIT"/>
    <property type="match status" value="1"/>
</dbReference>
<feature type="repeat" description="WD" evidence="4">
    <location>
        <begin position="587"/>
        <end position="610"/>
    </location>
</feature>
<dbReference type="SUPFAM" id="SSF50978">
    <property type="entry name" value="WD40 repeat-like"/>
    <property type="match status" value="1"/>
</dbReference>
<evidence type="ECO:0000313" key="7">
    <source>
        <dbReference type="EMBL" id="KAK7204271.1"/>
    </source>
</evidence>
<dbReference type="SMART" id="SM00320">
    <property type="entry name" value="WD40"/>
    <property type="match status" value="7"/>
</dbReference>
<comment type="caution">
    <text evidence="7">The sequence shown here is derived from an EMBL/GenBank/DDBJ whole genome shotgun (WGS) entry which is preliminary data.</text>
</comment>
<feature type="repeat" description="WD" evidence="4">
    <location>
        <begin position="322"/>
        <end position="361"/>
    </location>
</feature>
<dbReference type="InterPro" id="IPR019775">
    <property type="entry name" value="WD40_repeat_CS"/>
</dbReference>
<dbReference type="SUPFAM" id="SSF81383">
    <property type="entry name" value="F-box domain"/>
    <property type="match status" value="1"/>
</dbReference>
<dbReference type="Pfam" id="PF00400">
    <property type="entry name" value="WD40"/>
    <property type="match status" value="6"/>
</dbReference>
<dbReference type="Gene3D" id="1.20.1280.50">
    <property type="match status" value="1"/>
</dbReference>
<keyword evidence="8" id="KW-1185">Reference proteome</keyword>
<feature type="repeat" description="WD" evidence="4">
    <location>
        <begin position="441"/>
        <end position="482"/>
    </location>
</feature>
<dbReference type="CDD" id="cd22147">
    <property type="entry name" value="F-box_SpPof1-like"/>
    <property type="match status" value="1"/>
</dbReference>
<dbReference type="InterPro" id="IPR001810">
    <property type="entry name" value="F-box_dom"/>
</dbReference>
<dbReference type="GeneID" id="90035520"/>
<dbReference type="Gene3D" id="2.130.10.10">
    <property type="entry name" value="YVTN repeat-like/Quinoprotein amine dehydrogenase"/>
    <property type="match status" value="3"/>
</dbReference>
<dbReference type="EMBL" id="JBBJBU010000008">
    <property type="protein sequence ID" value="KAK7204271.1"/>
    <property type="molecule type" value="Genomic_DNA"/>
</dbReference>
<evidence type="ECO:0000313" key="8">
    <source>
        <dbReference type="Proteomes" id="UP001498771"/>
    </source>
</evidence>
<dbReference type="SUPFAM" id="SSF50998">
    <property type="entry name" value="Quinoprotein alcohol dehydrogenase-like"/>
    <property type="match status" value="1"/>
</dbReference>
<dbReference type="PROSITE" id="PS50082">
    <property type="entry name" value="WD_REPEATS_2"/>
    <property type="match status" value="7"/>
</dbReference>
<feature type="repeat" description="WD" evidence="4">
    <location>
        <begin position="651"/>
        <end position="685"/>
    </location>
</feature>
<dbReference type="PROSITE" id="PS50181">
    <property type="entry name" value="FBOX"/>
    <property type="match status" value="1"/>
</dbReference>
<name>A0ABR1F351_9ASCO</name>
<dbReference type="SMART" id="SM00256">
    <property type="entry name" value="FBOX"/>
    <property type="match status" value="1"/>
</dbReference>